<evidence type="ECO:0000256" key="1">
    <source>
        <dbReference type="SAM" id="MobiDB-lite"/>
    </source>
</evidence>
<dbReference type="RefSeq" id="WP_096367310.1">
    <property type="nucleotide sequence ID" value="NZ_AP018052.1"/>
</dbReference>
<evidence type="ECO:0000313" key="4">
    <source>
        <dbReference type="EMBL" id="BAZ95310.1"/>
    </source>
</evidence>
<dbReference type="SUPFAM" id="SSF52540">
    <property type="entry name" value="P-loop containing nucleoside triphosphate hydrolases"/>
    <property type="match status" value="1"/>
</dbReference>
<dbReference type="SMART" id="SM00382">
    <property type="entry name" value="AAA"/>
    <property type="match status" value="1"/>
</dbReference>
<feature type="domain" description="AAA+ ATPase" evidence="3">
    <location>
        <begin position="42"/>
        <end position="196"/>
    </location>
</feature>
<dbReference type="InterPro" id="IPR002477">
    <property type="entry name" value="Peptidoglycan-bd-like"/>
</dbReference>
<dbReference type="InterPro" id="IPR027417">
    <property type="entry name" value="P-loop_NTPase"/>
</dbReference>
<dbReference type="Gene3D" id="3.40.50.300">
    <property type="entry name" value="P-loop containing nucleotide triphosphate hydrolases"/>
    <property type="match status" value="1"/>
</dbReference>
<dbReference type="Pfam" id="PF13401">
    <property type="entry name" value="AAA_22"/>
    <property type="match status" value="1"/>
</dbReference>
<keyword evidence="2" id="KW-0472">Membrane</keyword>
<dbReference type="AlphaFoldDB" id="A0A1Z4VUK3"/>
<dbReference type="OrthoDB" id="9780149at2"/>
<dbReference type="Pfam" id="PF01471">
    <property type="entry name" value="PG_binding_1"/>
    <property type="match status" value="1"/>
</dbReference>
<accession>A0A1Z4VUK3</accession>
<dbReference type="PANTHER" id="PTHR35894">
    <property type="entry name" value="GENERAL SECRETION PATHWAY PROTEIN A-RELATED"/>
    <property type="match status" value="1"/>
</dbReference>
<dbReference type="EMBL" id="AP018052">
    <property type="protein sequence ID" value="BAZ95310.1"/>
    <property type="molecule type" value="Genomic_DNA"/>
</dbReference>
<keyword evidence="5" id="KW-1185">Reference proteome</keyword>
<dbReference type="KEGG" id="ttc:FOKN1_2953"/>
<dbReference type="InterPro" id="IPR049945">
    <property type="entry name" value="AAA_22"/>
</dbReference>
<dbReference type="CDD" id="cd00009">
    <property type="entry name" value="AAA"/>
    <property type="match status" value="1"/>
</dbReference>
<proteinExistence type="predicted"/>
<dbReference type="Gene3D" id="1.10.101.10">
    <property type="entry name" value="PGBD-like superfamily/PGBD"/>
    <property type="match status" value="1"/>
</dbReference>
<protein>
    <submittedName>
        <fullName evidence="4">Type II secretory pathway, component ExeA</fullName>
    </submittedName>
</protein>
<dbReference type="GO" id="GO:0016887">
    <property type="term" value="F:ATP hydrolysis activity"/>
    <property type="evidence" value="ECO:0007669"/>
    <property type="project" value="InterPro"/>
</dbReference>
<dbReference type="InterPro" id="IPR036365">
    <property type="entry name" value="PGBD-like_sf"/>
</dbReference>
<gene>
    <name evidence="4" type="ORF">FOKN1_2953</name>
</gene>
<reference evidence="4 5" key="1">
    <citation type="submission" date="2017-05" db="EMBL/GenBank/DDBJ databases">
        <title>Thiocyanate degradation by Thiohalobacter thiocyanaticus FOKN1.</title>
        <authorList>
            <person name="Oshiki M."/>
            <person name="Fukushima T."/>
            <person name="Kawano S."/>
            <person name="Nakagawa J."/>
        </authorList>
    </citation>
    <scope>NUCLEOTIDE SEQUENCE [LARGE SCALE GENOMIC DNA]</scope>
    <source>
        <strain evidence="4 5">FOKN1</strain>
    </source>
</reference>
<dbReference type="InterPro" id="IPR052026">
    <property type="entry name" value="ExeA_AAA_ATPase_DNA-bind"/>
</dbReference>
<organism evidence="4 5">
    <name type="scientific">Thiohalobacter thiocyanaticus</name>
    <dbReference type="NCBI Taxonomy" id="585455"/>
    <lineage>
        <taxon>Bacteria</taxon>
        <taxon>Pseudomonadati</taxon>
        <taxon>Pseudomonadota</taxon>
        <taxon>Gammaproteobacteria</taxon>
        <taxon>Thiohalobacterales</taxon>
        <taxon>Thiohalobacteraceae</taxon>
        <taxon>Thiohalobacter</taxon>
    </lineage>
</organism>
<evidence type="ECO:0000313" key="5">
    <source>
        <dbReference type="Proteomes" id="UP000218765"/>
    </source>
</evidence>
<dbReference type="InterPro" id="IPR036366">
    <property type="entry name" value="PGBDSf"/>
</dbReference>
<evidence type="ECO:0000256" key="2">
    <source>
        <dbReference type="SAM" id="Phobius"/>
    </source>
</evidence>
<dbReference type="InterPro" id="IPR003593">
    <property type="entry name" value="AAA+_ATPase"/>
</dbReference>
<dbReference type="PANTHER" id="PTHR35894:SF1">
    <property type="entry name" value="PHOSPHORIBULOKINASE _ URIDINE KINASE FAMILY"/>
    <property type="match status" value="1"/>
</dbReference>
<dbReference type="Gene3D" id="3.90.70.10">
    <property type="entry name" value="Cysteine proteinases"/>
    <property type="match status" value="1"/>
</dbReference>
<name>A0A1Z4VUK3_9GAMM</name>
<feature type="transmembrane region" description="Helical" evidence="2">
    <location>
        <begin position="281"/>
        <end position="302"/>
    </location>
</feature>
<evidence type="ECO:0000259" key="3">
    <source>
        <dbReference type="SMART" id="SM00382"/>
    </source>
</evidence>
<feature type="region of interest" description="Disordered" evidence="1">
    <location>
        <begin position="326"/>
        <end position="347"/>
    </location>
</feature>
<dbReference type="Proteomes" id="UP000218765">
    <property type="component" value="Chromosome"/>
</dbReference>
<keyword evidence="2" id="KW-0812">Transmembrane</keyword>
<keyword evidence="2" id="KW-1133">Transmembrane helix</keyword>
<sequence>MYLKFYGLDSKPFSIAPDPRFLYLSERHREALAHLLFGLGEGGGFVQLTGEVGTGKTTLSRAVLEQVPPHVDVAMILNPRINEHELLATLCDELGVAYPAASTSIKLLTDALTRHLLRTHAEGRKTVLLIDEAQNLSREVLEQVRLLTNLETADEKLLQIILIGQPELKVLLAREDLRQLAQRITARYHLEPLTRDETRAYIQHRLRVCGGPIDLFTPGAMDEVQRLSGGVPRLINILCDRALLGGYVEERRSIDRRILRRAAHEVLPGRHEAASTRQPRLATAAIAVLVLLAVGLLAGIAWPSLSSPARTLMAWLAPSQPAVQAAAGNVETDSGAPETPASARPGLEAAQERAAAVSAAVADTGAVDAAARLERHLNEADAPAATAWNHLFGRWGLEAALTPGRSACEQARDLGLRCLHRTGNWNQLRQLDRPAVLQLLAGDGRRVPAALDGLDDASARLRLDGQLLTLPLATLDRYWMGEYVLLWRSPIDRELLRQGDVSEEVAWARRVLEEQDLLAPVANALRPRFDAGLQRAVERFQAGQGLQQDGVIGALTLIQLNNADRDNRAPRLRSAPRG</sequence>
<dbReference type="SUPFAM" id="SSF47090">
    <property type="entry name" value="PGBD-like"/>
    <property type="match status" value="1"/>
</dbReference>